<gene>
    <name evidence="1" type="ORF">FCN80_20720</name>
</gene>
<dbReference type="Pfam" id="PF05035">
    <property type="entry name" value="DGOK"/>
    <property type="match status" value="1"/>
</dbReference>
<dbReference type="RefSeq" id="WP_136992249.1">
    <property type="nucleotide sequence ID" value="NZ_SZPQ01000039.1"/>
</dbReference>
<evidence type="ECO:0008006" key="3">
    <source>
        <dbReference type="Google" id="ProtNLM"/>
    </source>
</evidence>
<proteinExistence type="predicted"/>
<evidence type="ECO:0000313" key="2">
    <source>
        <dbReference type="Proteomes" id="UP000305202"/>
    </source>
</evidence>
<evidence type="ECO:0000313" key="1">
    <source>
        <dbReference type="EMBL" id="TKI03744.1"/>
    </source>
</evidence>
<dbReference type="Proteomes" id="UP000305202">
    <property type="component" value="Unassembled WGS sequence"/>
</dbReference>
<dbReference type="EMBL" id="SZPQ01000039">
    <property type="protein sequence ID" value="TKI03744.1"/>
    <property type="molecule type" value="Genomic_DNA"/>
</dbReference>
<dbReference type="Gene3D" id="3.30.420.300">
    <property type="entry name" value="2-keto-3-deoxy-galactonokinase, substrate binding domain"/>
    <property type="match status" value="1"/>
</dbReference>
<organism evidence="1 2">
    <name type="scientific">Martelella alba</name>
    <dbReference type="NCBI Taxonomy" id="2590451"/>
    <lineage>
        <taxon>Bacteria</taxon>
        <taxon>Pseudomonadati</taxon>
        <taxon>Pseudomonadota</taxon>
        <taxon>Alphaproteobacteria</taxon>
        <taxon>Hyphomicrobiales</taxon>
        <taxon>Aurantimonadaceae</taxon>
        <taxon>Martelella</taxon>
    </lineage>
</organism>
<reference evidence="1 2" key="1">
    <citation type="submission" date="2019-04" db="EMBL/GenBank/DDBJ databases">
        <authorList>
            <person name="Li M."/>
            <person name="Gao C."/>
        </authorList>
    </citation>
    <scope>NUCLEOTIDE SEQUENCE [LARGE SCALE GENOMIC DNA]</scope>
    <source>
        <strain evidence="1 2">BGMRC 2031</strain>
    </source>
</reference>
<accession>A0ABY2SG79</accession>
<protein>
    <recommendedName>
        <fullName evidence="3">2-dehydro-3-deoxygalactonokinase</fullName>
    </recommendedName>
</protein>
<name>A0ABY2SG79_9HYPH</name>
<comment type="caution">
    <text evidence="1">The sequence shown here is derived from an EMBL/GenBank/DDBJ whole genome shotgun (WGS) entry which is preliminary data.</text>
</comment>
<dbReference type="InterPro" id="IPR042258">
    <property type="entry name" value="DGOK_N"/>
</dbReference>
<dbReference type="InterPro" id="IPR007729">
    <property type="entry name" value="DGOK"/>
</dbReference>
<keyword evidence="2" id="KW-1185">Reference proteome</keyword>
<sequence>MNYIAVDWGSSNFRAMRVKKGKVISGVQSEKGVARCPREQLGAILREELTRLGDDFDERLPVILYGMSPTWKFPLML</sequence>